<dbReference type="Proteomes" id="UP000823900">
    <property type="component" value="Unassembled WGS sequence"/>
</dbReference>
<evidence type="ECO:0000313" key="3">
    <source>
        <dbReference type="EMBL" id="HJA72622.1"/>
    </source>
</evidence>
<feature type="transmembrane region" description="Helical" evidence="1">
    <location>
        <begin position="12"/>
        <end position="33"/>
    </location>
</feature>
<evidence type="ECO:0000313" key="4">
    <source>
        <dbReference type="Proteomes" id="UP000823900"/>
    </source>
</evidence>
<comment type="caution">
    <text evidence="3">The sequence shown here is derived from an EMBL/GenBank/DDBJ whole genome shotgun (WGS) entry which is preliminary data.</text>
</comment>
<dbReference type="Pfam" id="PF07331">
    <property type="entry name" value="TctB"/>
    <property type="match status" value="1"/>
</dbReference>
<gene>
    <name evidence="3" type="ORF">IAA07_13780</name>
</gene>
<name>A0A9D2KNQ9_9FIRM</name>
<dbReference type="InterPro" id="IPR009936">
    <property type="entry name" value="DUF1468"/>
</dbReference>
<sequence>MSERKKNIASGIFFLVFAIALYAGSFSIVLTTADVMGPQFFPRTIAIFTAILAVVQIAMAWKKTPDEEKAEAEGEKEGKTEKLAINAVATLAILFLYAVLVDAIGFIIMTALYLFCQISLLLSKEALKSKKTLVVTGLVSVLTPVFIYYLFYYAFSIFLPTGILG</sequence>
<keyword evidence="1" id="KW-0812">Transmembrane</keyword>
<keyword evidence="1" id="KW-0472">Membrane</keyword>
<dbReference type="AlphaFoldDB" id="A0A9D2KNQ9"/>
<accession>A0A9D2KNQ9</accession>
<organism evidence="3 4">
    <name type="scientific">Candidatus Lachnoclostridium stercoravium</name>
    <dbReference type="NCBI Taxonomy" id="2838633"/>
    <lineage>
        <taxon>Bacteria</taxon>
        <taxon>Bacillati</taxon>
        <taxon>Bacillota</taxon>
        <taxon>Clostridia</taxon>
        <taxon>Lachnospirales</taxon>
        <taxon>Lachnospiraceae</taxon>
    </lineage>
</organism>
<keyword evidence="1" id="KW-1133">Transmembrane helix</keyword>
<proteinExistence type="predicted"/>
<evidence type="ECO:0000259" key="2">
    <source>
        <dbReference type="Pfam" id="PF07331"/>
    </source>
</evidence>
<feature type="transmembrane region" description="Helical" evidence="1">
    <location>
        <begin position="45"/>
        <end position="62"/>
    </location>
</feature>
<protein>
    <submittedName>
        <fullName evidence="3">Tripartite tricarboxylate transporter TctB family protein</fullName>
    </submittedName>
</protein>
<feature type="transmembrane region" description="Helical" evidence="1">
    <location>
        <begin position="134"/>
        <end position="155"/>
    </location>
</feature>
<reference evidence="3" key="1">
    <citation type="journal article" date="2021" name="PeerJ">
        <title>Extensive microbial diversity within the chicken gut microbiome revealed by metagenomics and culture.</title>
        <authorList>
            <person name="Gilroy R."/>
            <person name="Ravi A."/>
            <person name="Getino M."/>
            <person name="Pursley I."/>
            <person name="Horton D.L."/>
            <person name="Alikhan N.F."/>
            <person name="Baker D."/>
            <person name="Gharbi K."/>
            <person name="Hall N."/>
            <person name="Watson M."/>
            <person name="Adriaenssens E.M."/>
            <person name="Foster-Nyarko E."/>
            <person name="Jarju S."/>
            <person name="Secka A."/>
            <person name="Antonio M."/>
            <person name="Oren A."/>
            <person name="Chaudhuri R.R."/>
            <person name="La Ragione R."/>
            <person name="Hildebrand F."/>
            <person name="Pallen M.J."/>
        </authorList>
    </citation>
    <scope>NUCLEOTIDE SEQUENCE</scope>
    <source>
        <strain evidence="3">CHK178-16964</strain>
    </source>
</reference>
<reference evidence="3" key="2">
    <citation type="submission" date="2021-04" db="EMBL/GenBank/DDBJ databases">
        <authorList>
            <person name="Gilroy R."/>
        </authorList>
    </citation>
    <scope>NUCLEOTIDE SEQUENCE</scope>
    <source>
        <strain evidence="3">CHK178-16964</strain>
    </source>
</reference>
<evidence type="ECO:0000256" key="1">
    <source>
        <dbReference type="SAM" id="Phobius"/>
    </source>
</evidence>
<feature type="domain" description="DUF1468" evidence="2">
    <location>
        <begin position="9"/>
        <end position="160"/>
    </location>
</feature>
<dbReference type="EMBL" id="DWZA01000109">
    <property type="protein sequence ID" value="HJA72622.1"/>
    <property type="molecule type" value="Genomic_DNA"/>
</dbReference>